<dbReference type="Proteomes" id="UP000076962">
    <property type="component" value="Unassembled WGS sequence"/>
</dbReference>
<dbReference type="EMBL" id="LUTY01001305">
    <property type="protein sequence ID" value="OAD21906.1"/>
    <property type="molecule type" value="Genomic_DNA"/>
</dbReference>
<dbReference type="AlphaFoldDB" id="A0A0A6RL82"/>
<protein>
    <recommendedName>
        <fullName evidence="3">Lipoprotein</fullName>
    </recommendedName>
</protein>
<name>A0A0A6RL82_9GAMM</name>
<evidence type="ECO:0008006" key="3">
    <source>
        <dbReference type="Google" id="ProtNLM"/>
    </source>
</evidence>
<accession>A0A0A6RL82</accession>
<evidence type="ECO:0000313" key="1">
    <source>
        <dbReference type="EMBL" id="OAD21906.1"/>
    </source>
</evidence>
<keyword evidence="2" id="KW-1185">Reference proteome</keyword>
<reference evidence="1 2" key="1">
    <citation type="submission" date="2016-05" db="EMBL/GenBank/DDBJ databases">
        <title>Single-cell genome of chain-forming Candidatus Thiomargarita nelsonii and comparison to other large sulfur-oxidizing bacteria.</title>
        <authorList>
            <person name="Winkel M."/>
            <person name="Salman V."/>
            <person name="Woyke T."/>
            <person name="Schulz-Vogt H."/>
            <person name="Richter M."/>
            <person name="Flood B."/>
            <person name="Bailey J."/>
            <person name="Amann R."/>
            <person name="Mussmann M."/>
        </authorList>
    </citation>
    <scope>NUCLEOTIDE SEQUENCE [LARGE SCALE GENOMIC DNA]</scope>
    <source>
        <strain evidence="1 2">THI036</strain>
    </source>
</reference>
<gene>
    <name evidence="1" type="ORF">THIOM_002314</name>
</gene>
<dbReference type="PROSITE" id="PS51257">
    <property type="entry name" value="PROKAR_LIPOPROTEIN"/>
    <property type="match status" value="1"/>
</dbReference>
<evidence type="ECO:0000313" key="2">
    <source>
        <dbReference type="Proteomes" id="UP000076962"/>
    </source>
</evidence>
<comment type="caution">
    <text evidence="1">The sequence shown here is derived from an EMBL/GenBank/DDBJ whole genome shotgun (WGS) entry which is preliminary data.</text>
</comment>
<sequence>MKCLLFCFCWWFTGCNHVADVSVFTSEEIEKIIAQNSSLISRKEIEDAESAFIRAMSHKSVSTAIREKSLKYPIKQWQWSVYHDADFWRIEIKSIGFIPSYRCNLSLNQIGDIQFDITPKPLCGFMK</sequence>
<organism evidence="1 2">
    <name type="scientific">Candidatus Thiomargarita nelsonii</name>
    <dbReference type="NCBI Taxonomy" id="1003181"/>
    <lineage>
        <taxon>Bacteria</taxon>
        <taxon>Pseudomonadati</taxon>
        <taxon>Pseudomonadota</taxon>
        <taxon>Gammaproteobacteria</taxon>
        <taxon>Thiotrichales</taxon>
        <taxon>Thiotrichaceae</taxon>
        <taxon>Thiomargarita</taxon>
    </lineage>
</organism>
<proteinExistence type="predicted"/>